<dbReference type="EMBL" id="QFYQ01000001">
    <property type="protein sequence ID" value="RAK54291.1"/>
    <property type="molecule type" value="Genomic_DNA"/>
</dbReference>
<proteinExistence type="predicted"/>
<dbReference type="AlphaFoldDB" id="A0A328AID5"/>
<dbReference type="PROSITE" id="PS51257">
    <property type="entry name" value="PROKAR_LIPOPROTEIN"/>
    <property type="match status" value="1"/>
</dbReference>
<evidence type="ECO:0000313" key="3">
    <source>
        <dbReference type="EMBL" id="RAK54291.1"/>
    </source>
</evidence>
<dbReference type="OrthoDB" id="7626611at2"/>
<feature type="compositionally biased region" description="Basic residues" evidence="1">
    <location>
        <begin position="338"/>
        <end position="350"/>
    </location>
</feature>
<comment type="caution">
    <text evidence="3">The sequence shown here is derived from an EMBL/GenBank/DDBJ whole genome shotgun (WGS) entry which is preliminary data.</text>
</comment>
<feature type="signal peptide" evidence="2">
    <location>
        <begin position="1"/>
        <end position="26"/>
    </location>
</feature>
<evidence type="ECO:0000256" key="2">
    <source>
        <dbReference type="SAM" id="SignalP"/>
    </source>
</evidence>
<sequence length="350" mass="36251">MMSSARLRLVLAAVATTAILAGCAQPAPPPPPPAPPPVPSVSLSNKLLDQASAYRAYVDRAAQISPAFTDGANVAQSLKTGESYEPGQFLRGAIAYGAVVALQDPAFRAGVRTYAADADQRRTVAYSIMKDPAYVLGITGAQSAAGLVTSALGDDGKKLLDQGRAVKQAAYDVQHYAWSKSDVAARESRLAMAKQLSATPISGSTDITAKLELAVAGSQPMTLAADPASPPYTPLVVRSLAVAALGALGYADDASLEQVMPLTAEPASAQCLNMSKLNLYQCLAVAKPHYEDVFCLGQHVLMDTGQCLMKGVGVAEPAPPPPPVQLTPVSTKGSAKGAKSRARTLKGKRP</sequence>
<feature type="region of interest" description="Disordered" evidence="1">
    <location>
        <begin position="317"/>
        <end position="350"/>
    </location>
</feature>
<name>A0A328AID5_9CAUL</name>
<protein>
    <submittedName>
        <fullName evidence="3">Uncharacterized protein</fullName>
    </submittedName>
</protein>
<gene>
    <name evidence="3" type="ORF">DJ017_07005</name>
</gene>
<evidence type="ECO:0000313" key="4">
    <source>
        <dbReference type="Proteomes" id="UP000249254"/>
    </source>
</evidence>
<evidence type="ECO:0000256" key="1">
    <source>
        <dbReference type="SAM" id="MobiDB-lite"/>
    </source>
</evidence>
<keyword evidence="2" id="KW-0732">Signal</keyword>
<keyword evidence="4" id="KW-1185">Reference proteome</keyword>
<reference evidence="4" key="1">
    <citation type="submission" date="2018-05" db="EMBL/GenBank/DDBJ databases">
        <authorList>
            <person name="Li X."/>
        </authorList>
    </citation>
    <scope>NUCLEOTIDE SEQUENCE [LARGE SCALE GENOMIC DNA]</scope>
    <source>
        <strain evidence="4">LX32</strain>
    </source>
</reference>
<accession>A0A328AID5</accession>
<feature type="chain" id="PRO_5016294848" evidence="2">
    <location>
        <begin position="27"/>
        <end position="350"/>
    </location>
</feature>
<organism evidence="3 4">
    <name type="scientific">Phenylobacterium soli</name>
    <dbReference type="NCBI Taxonomy" id="2170551"/>
    <lineage>
        <taxon>Bacteria</taxon>
        <taxon>Pseudomonadati</taxon>
        <taxon>Pseudomonadota</taxon>
        <taxon>Alphaproteobacteria</taxon>
        <taxon>Caulobacterales</taxon>
        <taxon>Caulobacteraceae</taxon>
        <taxon>Phenylobacterium</taxon>
    </lineage>
</organism>
<dbReference type="Proteomes" id="UP000249254">
    <property type="component" value="Unassembled WGS sequence"/>
</dbReference>